<comment type="caution">
    <text evidence="1">The sequence shown here is derived from an EMBL/GenBank/DDBJ whole genome shotgun (WGS) entry which is preliminary data.</text>
</comment>
<dbReference type="Proteomes" id="UP000274786">
    <property type="component" value="Unassembled WGS sequence"/>
</dbReference>
<dbReference type="Pfam" id="PF07262">
    <property type="entry name" value="CdiI"/>
    <property type="match status" value="1"/>
</dbReference>
<proteinExistence type="predicted"/>
<dbReference type="RefSeq" id="WP_121036596.1">
    <property type="nucleotide sequence ID" value="NZ_RCDC01000002.1"/>
</dbReference>
<dbReference type="CDD" id="cd13445">
    <property type="entry name" value="CDI_inhibitor_EC869_like"/>
    <property type="match status" value="1"/>
</dbReference>
<name>A0A498CJ77_9GAMM</name>
<organism evidence="1 2">
    <name type="scientific">Stenotrophomonas rhizophila</name>
    <dbReference type="NCBI Taxonomy" id="216778"/>
    <lineage>
        <taxon>Bacteria</taxon>
        <taxon>Pseudomonadati</taxon>
        <taxon>Pseudomonadota</taxon>
        <taxon>Gammaproteobacteria</taxon>
        <taxon>Lysobacterales</taxon>
        <taxon>Lysobacteraceae</taxon>
        <taxon>Stenotrophomonas</taxon>
    </lineage>
</organism>
<gene>
    <name evidence="1" type="ORF">BCL79_0007</name>
</gene>
<dbReference type="SUPFAM" id="SSF160207">
    <property type="entry name" value="NMB0488-like"/>
    <property type="match status" value="1"/>
</dbReference>
<dbReference type="Gene3D" id="3.40.1590.10">
    <property type="entry name" value="NMB0488-like"/>
    <property type="match status" value="1"/>
</dbReference>
<dbReference type="AlphaFoldDB" id="A0A498CJ77"/>
<dbReference type="InterPro" id="IPR037891">
    <property type="entry name" value="Cdil-like_sf"/>
</dbReference>
<evidence type="ECO:0000313" key="2">
    <source>
        <dbReference type="Proteomes" id="UP000274786"/>
    </source>
</evidence>
<dbReference type="InterPro" id="IPR009888">
    <property type="entry name" value="CdiI_Proteobact"/>
</dbReference>
<dbReference type="OrthoDB" id="8613487at2"/>
<evidence type="ECO:0000313" key="1">
    <source>
        <dbReference type="EMBL" id="RLK58475.1"/>
    </source>
</evidence>
<accession>A0A498CJ77</accession>
<protein>
    <submittedName>
        <fullName evidence="1">Uncharacterized protein DUF1436</fullName>
    </submittedName>
</protein>
<dbReference type="EMBL" id="RCDC01000002">
    <property type="protein sequence ID" value="RLK58475.1"/>
    <property type="molecule type" value="Genomic_DNA"/>
</dbReference>
<reference evidence="1 2" key="1">
    <citation type="submission" date="2018-10" db="EMBL/GenBank/DDBJ databases">
        <title>Comparative analysis of microorganisms from saline springs in Andes Mountain Range, Colombia.</title>
        <authorList>
            <person name="Rubin E."/>
        </authorList>
    </citation>
    <scope>NUCLEOTIDE SEQUENCE [LARGE SCALE GENOMIC DNA]</scope>
    <source>
        <strain evidence="1 2">USBA GBX 843</strain>
    </source>
</reference>
<sequence>MNDVEKRPSTVILSGKDFILVHTLSGYRSMRWDPLGEKILLHGGAEDHLIGEALLRALDASRFVLAAPRHDVWIHPDVTFDKDLYDLKLNGQYYEACIDDVVRQLGYKNKRALFKSVSSCHAERIREQIVVSPSVQEKLDAWAALPEDQNVVLSATSTPSEIGVGVRLAISRCS</sequence>